<feature type="transmembrane region" description="Helical" evidence="2">
    <location>
        <begin position="60"/>
        <end position="79"/>
    </location>
</feature>
<keyword evidence="2" id="KW-1133">Transmembrane helix</keyword>
<name>A0A5N0TDC3_9MICO</name>
<feature type="transmembrane region" description="Helical" evidence="2">
    <location>
        <begin position="119"/>
        <end position="136"/>
    </location>
</feature>
<proteinExistence type="predicted"/>
<keyword evidence="2" id="KW-0812">Transmembrane</keyword>
<gene>
    <name evidence="3" type="ORF">F6B40_09605</name>
</gene>
<protein>
    <submittedName>
        <fullName evidence="3">Uncharacterized protein</fullName>
    </submittedName>
</protein>
<evidence type="ECO:0000313" key="3">
    <source>
        <dbReference type="EMBL" id="KAA9132950.1"/>
    </source>
</evidence>
<dbReference type="Proteomes" id="UP000326838">
    <property type="component" value="Unassembled WGS sequence"/>
</dbReference>
<evidence type="ECO:0000313" key="4">
    <source>
        <dbReference type="Proteomes" id="UP000326838"/>
    </source>
</evidence>
<dbReference type="AlphaFoldDB" id="A0A5N0TDC3"/>
<feature type="transmembrane region" description="Helical" evidence="2">
    <location>
        <begin position="91"/>
        <end position="113"/>
    </location>
</feature>
<accession>A0A5N0TDC3</accession>
<organism evidence="3 4">
    <name type="scientific">Microbacterium caowuchunii</name>
    <dbReference type="NCBI Taxonomy" id="2614638"/>
    <lineage>
        <taxon>Bacteria</taxon>
        <taxon>Bacillati</taxon>
        <taxon>Actinomycetota</taxon>
        <taxon>Actinomycetes</taxon>
        <taxon>Micrococcales</taxon>
        <taxon>Microbacteriaceae</taxon>
        <taxon>Microbacterium</taxon>
    </lineage>
</organism>
<feature type="region of interest" description="Disordered" evidence="1">
    <location>
        <begin position="1"/>
        <end position="21"/>
    </location>
</feature>
<keyword evidence="2" id="KW-0472">Membrane</keyword>
<dbReference type="RefSeq" id="WP_150893450.1">
    <property type="nucleotide sequence ID" value="NZ_VYUY01000012.1"/>
</dbReference>
<sequence>METGSDRSPGRDEAQAMLEAARRAEAETRNPPLPWGFFITQAVLLAAICSAQLLPLGASRVVTILGLVAVVGVGMRMVFTRPGYGVVWPDGRAAFPYMIAMMILVGVPAALAVGLEVSWLWLVAAALAGVTTLEMGRRYRKAFRRD</sequence>
<feature type="transmembrane region" description="Helical" evidence="2">
    <location>
        <begin position="32"/>
        <end position="54"/>
    </location>
</feature>
<reference evidence="4" key="1">
    <citation type="submission" date="2019-09" db="EMBL/GenBank/DDBJ databases">
        <title>Mumia zhuanghuii sp. nov. isolated from the intestinal contents of plateau pika (Ochotona curzoniae) in the Qinghai-Tibet plateau of China.</title>
        <authorList>
            <person name="Tian Z."/>
        </authorList>
    </citation>
    <scope>NUCLEOTIDE SEQUENCE [LARGE SCALE GENOMIC DNA]</scope>
    <source>
        <strain evidence="4">L-033</strain>
    </source>
</reference>
<evidence type="ECO:0000256" key="1">
    <source>
        <dbReference type="SAM" id="MobiDB-lite"/>
    </source>
</evidence>
<evidence type="ECO:0000256" key="2">
    <source>
        <dbReference type="SAM" id="Phobius"/>
    </source>
</evidence>
<dbReference type="EMBL" id="VYUY01000012">
    <property type="protein sequence ID" value="KAA9132950.1"/>
    <property type="molecule type" value="Genomic_DNA"/>
</dbReference>
<comment type="caution">
    <text evidence="3">The sequence shown here is derived from an EMBL/GenBank/DDBJ whole genome shotgun (WGS) entry which is preliminary data.</text>
</comment>
<keyword evidence="4" id="KW-1185">Reference proteome</keyword>